<protein>
    <submittedName>
        <fullName evidence="4">Ribosome-associated protein</fullName>
    </submittedName>
</protein>
<dbReference type="Gene3D" id="3.30.160.20">
    <property type="match status" value="1"/>
</dbReference>
<dbReference type="InterPro" id="IPR000352">
    <property type="entry name" value="Pep_chain_release_fac_I"/>
</dbReference>
<evidence type="ECO:0000259" key="3">
    <source>
        <dbReference type="PROSITE" id="PS00745"/>
    </source>
</evidence>
<evidence type="ECO:0000313" key="5">
    <source>
        <dbReference type="Proteomes" id="UP000282211"/>
    </source>
</evidence>
<organism evidence="4 5">
    <name type="scientific">Litorimonas taeanensis</name>
    <dbReference type="NCBI Taxonomy" id="568099"/>
    <lineage>
        <taxon>Bacteria</taxon>
        <taxon>Pseudomonadati</taxon>
        <taxon>Pseudomonadota</taxon>
        <taxon>Alphaproteobacteria</taxon>
        <taxon>Maricaulales</taxon>
        <taxon>Robiginitomaculaceae</taxon>
    </lineage>
</organism>
<dbReference type="GO" id="GO:0043022">
    <property type="term" value="F:ribosome binding"/>
    <property type="evidence" value="ECO:0007669"/>
    <property type="project" value="TreeGrafter"/>
</dbReference>
<evidence type="ECO:0000256" key="2">
    <source>
        <dbReference type="SAM" id="MobiDB-lite"/>
    </source>
</evidence>
<keyword evidence="5" id="KW-1185">Reference proteome</keyword>
<dbReference type="EMBL" id="RBII01000001">
    <property type="protein sequence ID" value="RKQ71057.1"/>
    <property type="molecule type" value="Genomic_DNA"/>
</dbReference>
<dbReference type="PANTHER" id="PTHR47814:SF1">
    <property type="entry name" value="PEPTIDYL-TRNA HYDROLASE ARFB"/>
    <property type="match status" value="1"/>
</dbReference>
<proteinExistence type="inferred from homology"/>
<feature type="region of interest" description="Disordered" evidence="2">
    <location>
        <begin position="95"/>
        <end position="130"/>
    </location>
</feature>
<dbReference type="GO" id="GO:0004045">
    <property type="term" value="F:peptidyl-tRNA hydrolase activity"/>
    <property type="evidence" value="ECO:0007669"/>
    <property type="project" value="TreeGrafter"/>
</dbReference>
<feature type="compositionally biased region" description="Basic and acidic residues" evidence="2">
    <location>
        <begin position="114"/>
        <end position="130"/>
    </location>
</feature>
<dbReference type="GO" id="GO:0003747">
    <property type="term" value="F:translation release factor activity"/>
    <property type="evidence" value="ECO:0007669"/>
    <property type="project" value="InterPro"/>
</dbReference>
<dbReference type="FunCoup" id="A0A420WJ72">
    <property type="interactions" value="299"/>
</dbReference>
<dbReference type="AlphaFoldDB" id="A0A420WJ72"/>
<dbReference type="Proteomes" id="UP000282211">
    <property type="component" value="Unassembled WGS sequence"/>
</dbReference>
<reference evidence="4 5" key="1">
    <citation type="submission" date="2018-10" db="EMBL/GenBank/DDBJ databases">
        <title>Genomic Encyclopedia of Type Strains, Phase IV (KMG-IV): sequencing the most valuable type-strain genomes for metagenomic binning, comparative biology and taxonomic classification.</title>
        <authorList>
            <person name="Goeker M."/>
        </authorList>
    </citation>
    <scope>NUCLEOTIDE SEQUENCE [LARGE SCALE GENOMIC DNA]</scope>
    <source>
        <strain evidence="4 5">DSM 22008</strain>
    </source>
</reference>
<dbReference type="PROSITE" id="PS00745">
    <property type="entry name" value="RF_PROK_I"/>
    <property type="match status" value="1"/>
</dbReference>
<dbReference type="SUPFAM" id="SSF75620">
    <property type="entry name" value="Release factor"/>
    <property type="match status" value="1"/>
</dbReference>
<accession>A0A420WJ72</accession>
<feature type="domain" description="Prokaryotic-type class I peptide chain release factors" evidence="3">
    <location>
        <begin position="10"/>
        <end position="26"/>
    </location>
</feature>
<dbReference type="NCBIfam" id="NF006718">
    <property type="entry name" value="PRK09256.1"/>
    <property type="match status" value="1"/>
</dbReference>
<comment type="caution">
    <text evidence="4">The sequence shown here is derived from an EMBL/GenBank/DDBJ whole genome shotgun (WGS) entry which is preliminary data.</text>
</comment>
<evidence type="ECO:0000256" key="1">
    <source>
        <dbReference type="ARBA" id="ARBA00010835"/>
    </source>
</evidence>
<dbReference type="PANTHER" id="PTHR47814">
    <property type="entry name" value="PEPTIDYL-TRNA HYDROLASE ARFB"/>
    <property type="match status" value="1"/>
</dbReference>
<dbReference type="Pfam" id="PF00472">
    <property type="entry name" value="RF-1"/>
    <property type="match status" value="1"/>
</dbReference>
<evidence type="ECO:0000313" key="4">
    <source>
        <dbReference type="EMBL" id="RKQ71057.1"/>
    </source>
</evidence>
<gene>
    <name evidence="4" type="ORF">DES40_0365</name>
</gene>
<name>A0A420WJ72_9PROT</name>
<dbReference type="InterPro" id="IPR045853">
    <property type="entry name" value="Pep_chain_release_fac_I_sf"/>
</dbReference>
<sequence length="130" mass="14496">MAEIELSAIRASGPGGQHVNKTSSAIQLRFYIPSSASLNAEQKSKLFAHSDNHISENGMIVIKAQGSRSQHRNKEDALFRLKGIIKAALQPKIKRKPTQPTYGSVKRRLKSKAIRSEKKSLRGKVERDDF</sequence>
<dbReference type="OrthoDB" id="9815709at2"/>
<comment type="similarity">
    <text evidence="1">Belongs to the prokaryotic/mitochondrial release factor family.</text>
</comment>
<dbReference type="GO" id="GO:0072344">
    <property type="term" value="P:rescue of stalled ribosome"/>
    <property type="evidence" value="ECO:0007669"/>
    <property type="project" value="TreeGrafter"/>
</dbReference>
<dbReference type="InParanoid" id="A0A420WJ72"/>